<proteinExistence type="predicted"/>
<organism evidence="1 2">
    <name type="scientific">Mycobacterium malmoense</name>
    <dbReference type="NCBI Taxonomy" id="1780"/>
    <lineage>
        <taxon>Bacteria</taxon>
        <taxon>Bacillati</taxon>
        <taxon>Actinomycetota</taxon>
        <taxon>Actinomycetes</taxon>
        <taxon>Mycobacteriales</taxon>
        <taxon>Mycobacteriaceae</taxon>
        <taxon>Mycobacterium</taxon>
    </lineage>
</organism>
<reference evidence="1 2" key="1">
    <citation type="submission" date="2017-02" db="EMBL/GenBank/DDBJ databases">
        <title>The new phylogeny of genus Mycobacterium.</title>
        <authorList>
            <person name="Tortoli E."/>
            <person name="Trovato A."/>
            <person name="Cirillo D.M."/>
        </authorList>
    </citation>
    <scope>NUCLEOTIDE SEQUENCE [LARGE SCALE GENOMIC DNA]</scope>
    <source>
        <strain evidence="1 2">IP1130001</strain>
    </source>
</reference>
<keyword evidence="2" id="KW-1185">Reference proteome</keyword>
<dbReference type="RefSeq" id="WP_083012980.1">
    <property type="nucleotide sequence ID" value="NZ_CP060015.1"/>
</dbReference>
<sequence length="415" mass="42318">MQQLATLRPFVTAGAAAVGASLIALTPTVSTDAASDIQRSVVNAQHRAVALADDVVNPIQTWIDTLTTAGSNLQLIGDAWLQMPFPIAQQVAANWIQYASDYVGAYQLSAAGAARYFSGGNVTHDLIPVMYTALTDLRAGDIADALSQFNVALWTAPLIAIGTPLENILLIPTYMAQEFANASAGSINFLGLFVLLGLINTESHTVASFGEGIQGVYDALSAGDPLGVLTNLLNLPAVVTNGFLNGVGTPPTSSSGLLAYAGGPLNTELNIISQVLAGNIVAPDAQNIVKGGSLVTATQDFINQLVTGWPSLRGTIDSLVANLDQYLGYLGAANGGAAASVTDLAAISPAASTLTTELPGLSADVLKGFDPAMVTDIAGSLGPSLGADVTGTLGTMATTLSVDLSTLALHILSAL</sequence>
<accession>A0ABX3SLY3</accession>
<dbReference type="Proteomes" id="UP000243140">
    <property type="component" value="Unassembled WGS sequence"/>
</dbReference>
<protein>
    <recommendedName>
        <fullName evidence="3">PE-PGRS family protein</fullName>
    </recommendedName>
</protein>
<evidence type="ECO:0000313" key="2">
    <source>
        <dbReference type="Proteomes" id="UP000243140"/>
    </source>
</evidence>
<dbReference type="EMBL" id="MVHV01000049">
    <property type="protein sequence ID" value="ORA77081.1"/>
    <property type="molecule type" value="Genomic_DNA"/>
</dbReference>
<comment type="caution">
    <text evidence="1">The sequence shown here is derived from an EMBL/GenBank/DDBJ whole genome shotgun (WGS) entry which is preliminary data.</text>
</comment>
<evidence type="ECO:0008006" key="3">
    <source>
        <dbReference type="Google" id="ProtNLM"/>
    </source>
</evidence>
<evidence type="ECO:0000313" key="1">
    <source>
        <dbReference type="EMBL" id="ORA77081.1"/>
    </source>
</evidence>
<gene>
    <name evidence="1" type="ORF">BST29_24110</name>
</gene>
<name>A0ABX3SLY3_MYCMA</name>